<dbReference type="EMBL" id="CAJJDM010000121">
    <property type="protein sequence ID" value="CAD8102606.1"/>
    <property type="molecule type" value="Genomic_DNA"/>
</dbReference>
<dbReference type="AlphaFoldDB" id="A0A8S1PHL3"/>
<organism evidence="1 2">
    <name type="scientific">Paramecium primaurelia</name>
    <dbReference type="NCBI Taxonomy" id="5886"/>
    <lineage>
        <taxon>Eukaryota</taxon>
        <taxon>Sar</taxon>
        <taxon>Alveolata</taxon>
        <taxon>Ciliophora</taxon>
        <taxon>Intramacronucleata</taxon>
        <taxon>Oligohymenophorea</taxon>
        <taxon>Peniculida</taxon>
        <taxon>Parameciidae</taxon>
        <taxon>Paramecium</taxon>
    </lineage>
</organism>
<evidence type="ECO:0000313" key="2">
    <source>
        <dbReference type="Proteomes" id="UP000688137"/>
    </source>
</evidence>
<dbReference type="Proteomes" id="UP000688137">
    <property type="component" value="Unassembled WGS sequence"/>
</dbReference>
<proteinExistence type="predicted"/>
<reference evidence="1" key="1">
    <citation type="submission" date="2021-01" db="EMBL/GenBank/DDBJ databases">
        <authorList>
            <consortium name="Genoscope - CEA"/>
            <person name="William W."/>
        </authorList>
    </citation>
    <scope>NUCLEOTIDE SEQUENCE</scope>
</reference>
<accession>A0A8S1PHL3</accession>
<comment type="caution">
    <text evidence="1">The sequence shown here is derived from an EMBL/GenBank/DDBJ whole genome shotgun (WGS) entry which is preliminary data.</text>
</comment>
<gene>
    <name evidence="1" type="ORF">PPRIM_AZ9-3.1.T1180194</name>
</gene>
<sequence>MSGRLNKITSSLRGGGCGSIKTIPYTDIVIKSDIQDIENFITRFDYFVQTIYSKAAVAANQSEAQEIMIAIQWFIFQEENIYKLIKNSQKVLKSYNLLIDGILKLLKSCLIYVRTDSFKCLFILRTTASLSKVIFSFHIRKEQRFMNCDTQKQFVDICDELRQQMEIEKNDLIHTELELYVFLTKTSFQIAPNDGKDRDDILNGCLNGIFNSIFDMKPNTELFMQLYHGACLLYNKYTVQKNREQYEVYFQIDMLQWEIINNFKNDSQQNLEEIIIQIEKTHQKLVKNSSNWQNHFLWIQMIGKIFIYNPLITKQKLKLASSFNLEAKWKEYMNKGFLIQMNHCKDQALILLNSFKNKQITQIDKLILEDSFKEWENLMLLKEFLMNEKKDNIYFTFGFYLKLELESIEIQENLTFSAVYKIKQFFDFIISNKLIALIQENDERLGVVVKNYKNFIQKNQYFMSQLNKLRTIHNQKI</sequence>
<protein>
    <submittedName>
        <fullName evidence="1">Uncharacterized protein</fullName>
    </submittedName>
</protein>
<evidence type="ECO:0000313" key="1">
    <source>
        <dbReference type="EMBL" id="CAD8102606.1"/>
    </source>
</evidence>
<name>A0A8S1PHL3_PARPR</name>
<dbReference type="OMA" id="YHYLWIQ"/>
<keyword evidence="2" id="KW-1185">Reference proteome</keyword>